<organism evidence="1 2">
    <name type="scientific">Thauera aromatica K172</name>
    <dbReference type="NCBI Taxonomy" id="44139"/>
    <lineage>
        <taxon>Bacteria</taxon>
        <taxon>Pseudomonadati</taxon>
        <taxon>Pseudomonadota</taxon>
        <taxon>Betaproteobacteria</taxon>
        <taxon>Rhodocyclales</taxon>
        <taxon>Zoogloeaceae</taxon>
        <taxon>Thauera</taxon>
    </lineage>
</organism>
<accession>A0A2R4BJX2</accession>
<evidence type="ECO:0000313" key="1">
    <source>
        <dbReference type="EMBL" id="AVR87542.1"/>
    </source>
</evidence>
<proteinExistence type="predicted"/>
<gene>
    <name evidence="1" type="ORF">Tharo_0600</name>
</gene>
<dbReference type="AlphaFoldDB" id="A0A2R4BJX2"/>
<reference evidence="1 2" key="1">
    <citation type="submission" date="2018-03" db="EMBL/GenBank/DDBJ databases">
        <title>Complete genome sequence of Thauera aromatica, a model organism for studying aromatic compound degradation under denitrifying conditions.</title>
        <authorList>
            <person name="Lo H.-Y."/>
            <person name="Goris T."/>
            <person name="Boll M."/>
            <person name="Mueller J.A."/>
        </authorList>
    </citation>
    <scope>NUCLEOTIDE SEQUENCE [LARGE SCALE GENOMIC DNA]</scope>
    <source>
        <strain evidence="1 2">K172</strain>
    </source>
</reference>
<dbReference type="Proteomes" id="UP000241885">
    <property type="component" value="Chromosome"/>
</dbReference>
<sequence>MIRRLFLTVPDLSGLSLRAFPLSALLVPAFGLLPSLVSAALPRMIPDEAAKVKMRFSPAGLVHIEDRALRLSPGAQIRDTGNRIVLPAYVRGEHTVRVLLDNNGQVHRVWILTPHEAAAPVPGR</sequence>
<evidence type="ECO:0000313" key="2">
    <source>
        <dbReference type="Proteomes" id="UP000241885"/>
    </source>
</evidence>
<name>A0A2R4BJX2_THAAR</name>
<protein>
    <submittedName>
        <fullName evidence="1">Uncharacterized protein</fullName>
    </submittedName>
</protein>
<keyword evidence="2" id="KW-1185">Reference proteome</keyword>
<dbReference type="KEGG" id="tak:Tharo_0600"/>
<dbReference type="EMBL" id="CP028339">
    <property type="protein sequence ID" value="AVR87542.1"/>
    <property type="molecule type" value="Genomic_DNA"/>
</dbReference>